<organism evidence="7 8">
    <name type="scientific">Paecilomyces lecythidis</name>
    <dbReference type="NCBI Taxonomy" id="3004212"/>
    <lineage>
        <taxon>Eukaryota</taxon>
        <taxon>Fungi</taxon>
        <taxon>Dikarya</taxon>
        <taxon>Ascomycota</taxon>
        <taxon>Pezizomycotina</taxon>
        <taxon>Eurotiomycetes</taxon>
        <taxon>Eurotiomycetidae</taxon>
        <taxon>Eurotiales</taxon>
        <taxon>Thermoascaceae</taxon>
        <taxon>Paecilomyces</taxon>
    </lineage>
</organism>
<keyword evidence="6" id="KW-0812">Transmembrane</keyword>
<keyword evidence="4 5" id="KW-0408">Iron</keyword>
<dbReference type="PANTHER" id="PTHR46300">
    <property type="entry name" value="P450, PUTATIVE (EUROFUNG)-RELATED-RELATED"/>
    <property type="match status" value="1"/>
</dbReference>
<comment type="similarity">
    <text evidence="1 5">Belongs to the cytochrome P450 family.</text>
</comment>
<reference evidence="7 8" key="1">
    <citation type="journal article" date="2024" name="IMA Fungus">
        <title>IMA Genome - F19 : A genome assembly and annotation guide to empower mycologists, including annotated draft genome sequences of Ceratocystis pirilliformis, Diaporthe australafricana, Fusarium ophioides, Paecilomyces lecythidis, and Sporothrix stenoceras.</title>
        <authorList>
            <person name="Aylward J."/>
            <person name="Wilson A.M."/>
            <person name="Visagie C.M."/>
            <person name="Spraker J."/>
            <person name="Barnes I."/>
            <person name="Buitendag C."/>
            <person name="Ceriani C."/>
            <person name="Del Mar Angel L."/>
            <person name="du Plessis D."/>
            <person name="Fuchs T."/>
            <person name="Gasser K."/>
            <person name="Kramer D."/>
            <person name="Li W."/>
            <person name="Munsamy K."/>
            <person name="Piso A."/>
            <person name="Price J.L."/>
            <person name="Sonnekus B."/>
            <person name="Thomas C."/>
            <person name="van der Nest A."/>
            <person name="van Dijk A."/>
            <person name="van Heerden A."/>
            <person name="van Vuuren N."/>
            <person name="Yilmaz N."/>
            <person name="Duong T.A."/>
            <person name="van der Merwe N.A."/>
            <person name="Wingfield M.J."/>
            <person name="Wingfield B.D."/>
        </authorList>
    </citation>
    <scope>NUCLEOTIDE SEQUENCE [LARGE SCALE GENOMIC DNA]</scope>
    <source>
        <strain evidence="7 8">CMW 18167</strain>
    </source>
</reference>
<dbReference type="InterPro" id="IPR036396">
    <property type="entry name" value="Cyt_P450_sf"/>
</dbReference>
<comment type="caution">
    <text evidence="7">The sequence shown here is derived from an EMBL/GenBank/DDBJ whole genome shotgun (WGS) entry which is preliminary data.</text>
</comment>
<evidence type="ECO:0000256" key="1">
    <source>
        <dbReference type="ARBA" id="ARBA00010617"/>
    </source>
</evidence>
<accession>A0ABR3XVF7</accession>
<dbReference type="EMBL" id="JAVDPF010000010">
    <property type="protein sequence ID" value="KAL1879645.1"/>
    <property type="molecule type" value="Genomic_DNA"/>
</dbReference>
<keyword evidence="5" id="KW-0349">Heme</keyword>
<proteinExistence type="inferred from homology"/>
<evidence type="ECO:0000256" key="2">
    <source>
        <dbReference type="ARBA" id="ARBA00022723"/>
    </source>
</evidence>
<dbReference type="InterPro" id="IPR001128">
    <property type="entry name" value="Cyt_P450"/>
</dbReference>
<dbReference type="InterPro" id="IPR002401">
    <property type="entry name" value="Cyt_P450_E_grp-I"/>
</dbReference>
<protein>
    <recommendedName>
        <fullName evidence="9">Cytochrome P450</fullName>
    </recommendedName>
</protein>
<evidence type="ECO:0000256" key="6">
    <source>
        <dbReference type="SAM" id="Phobius"/>
    </source>
</evidence>
<dbReference type="PANTHER" id="PTHR46300:SF12">
    <property type="entry name" value="P450, PUTATIVE (EUROFUNG)-RELATED"/>
    <property type="match status" value="1"/>
</dbReference>
<dbReference type="SUPFAM" id="SSF48264">
    <property type="entry name" value="Cytochrome P450"/>
    <property type="match status" value="1"/>
</dbReference>
<keyword evidence="6" id="KW-1133">Transmembrane helix</keyword>
<evidence type="ECO:0000256" key="3">
    <source>
        <dbReference type="ARBA" id="ARBA00023002"/>
    </source>
</evidence>
<feature type="transmembrane region" description="Helical" evidence="6">
    <location>
        <begin position="12"/>
        <end position="30"/>
    </location>
</feature>
<name>A0ABR3XVF7_9EURO</name>
<dbReference type="PRINTS" id="PR00385">
    <property type="entry name" value="P450"/>
</dbReference>
<dbReference type="Gene3D" id="1.10.630.10">
    <property type="entry name" value="Cytochrome P450"/>
    <property type="match status" value="1"/>
</dbReference>
<evidence type="ECO:0000313" key="8">
    <source>
        <dbReference type="Proteomes" id="UP001583193"/>
    </source>
</evidence>
<evidence type="ECO:0000313" key="7">
    <source>
        <dbReference type="EMBL" id="KAL1879645.1"/>
    </source>
</evidence>
<evidence type="ECO:0008006" key="9">
    <source>
        <dbReference type="Google" id="ProtNLM"/>
    </source>
</evidence>
<gene>
    <name evidence="7" type="ORF">Plec18167_004107</name>
</gene>
<keyword evidence="3 5" id="KW-0560">Oxidoreductase</keyword>
<dbReference type="InterPro" id="IPR017972">
    <property type="entry name" value="Cyt_P450_CS"/>
</dbReference>
<keyword evidence="8" id="KW-1185">Reference proteome</keyword>
<evidence type="ECO:0000256" key="5">
    <source>
        <dbReference type="RuleBase" id="RU000461"/>
    </source>
</evidence>
<dbReference type="CDD" id="cd11065">
    <property type="entry name" value="CYP64-like"/>
    <property type="match status" value="1"/>
</dbReference>
<sequence>MVLITLLFDVRIVFAAIASVIAAYASWLVVQDVRVKKKYRLPPQVPGPPLIGNIFQMPKTDHGPYLQKLGRQYGEMFTLKFGSTYWVVLNSRRVAHELLEKRAAIYSSRQNLPMAHRIVSGEKRILLMPYGDAWRRQRKMMHKVLNSSQQGIYKPFQDLESKALMYQLLVQPETWYLWLGRFSNSVIMSVIFGRRTHPGDVNLSAVYSAQEEFVPYMMPGASIIDAFPILEKASFLKSFQPWRRKGDDLYRRTKKAFLKLIEELESRINAGTQRPCFMTELIASNDEEKFTREEIAFIAGTLIEAGTDTTRTSMLSLIAGTAMYPEWVERARKELDAVCGPNAERLPTFEDMNKLPMIKAAVKESVRWRPTNAQTGIPHALTEDDEFEGYRFPAGTVVTWNNWGISLDSNEYDEAERFSPDRFLDEDLDKVAKGHLGFGAGRRLCVGYNVAASNLLIVIARLVYCFDIEQDPSEPVKVDKPLPFSAEVEPYKVFIKPRSDAHRRLIMEECQTAAKIDEQ</sequence>
<dbReference type="InterPro" id="IPR050364">
    <property type="entry name" value="Cytochrome_P450_fung"/>
</dbReference>
<keyword evidence="6" id="KW-0472">Membrane</keyword>
<keyword evidence="5" id="KW-0503">Monooxygenase</keyword>
<dbReference type="PROSITE" id="PS00086">
    <property type="entry name" value="CYTOCHROME_P450"/>
    <property type="match status" value="1"/>
</dbReference>
<keyword evidence="2 5" id="KW-0479">Metal-binding</keyword>
<dbReference type="PRINTS" id="PR00463">
    <property type="entry name" value="EP450I"/>
</dbReference>
<dbReference type="Pfam" id="PF00067">
    <property type="entry name" value="p450"/>
    <property type="match status" value="1"/>
</dbReference>
<evidence type="ECO:0000256" key="4">
    <source>
        <dbReference type="ARBA" id="ARBA00023004"/>
    </source>
</evidence>
<dbReference type="Proteomes" id="UP001583193">
    <property type="component" value="Unassembled WGS sequence"/>
</dbReference>